<dbReference type="Pfam" id="PF05954">
    <property type="entry name" value="Phage_GPD"/>
    <property type="match status" value="1"/>
</dbReference>
<dbReference type="EMBL" id="JAMXFF010000014">
    <property type="protein sequence ID" value="MCT7966843.1"/>
    <property type="molecule type" value="Genomic_DNA"/>
</dbReference>
<keyword evidence="3" id="KW-1185">Reference proteome</keyword>
<protein>
    <submittedName>
        <fullName evidence="2">VgrG-related protein</fullName>
    </submittedName>
</protein>
<evidence type="ECO:0000313" key="3">
    <source>
        <dbReference type="Proteomes" id="UP001525890"/>
    </source>
</evidence>
<dbReference type="InterPro" id="IPR037026">
    <property type="entry name" value="Vgr_OB-fold_dom_sf"/>
</dbReference>
<sequence>MTAISYLAQPSLKIDGTEASEKLRADIIEISVEESIHQPGMFTLMINNDYFPGTGEPWGHEKLFAIGKPIEIGFSSSTTEAPEFSKGKTTANLFKGEITSIECSFTETSEATMLIRGYDVGHRLHRGRYNRSFQNMSDTDILKKVIGEVGITSGTIDSSGSPHDYVFQENQTNMEFLRERATRNGFELFVQDGKLNFRKPKAGSTLELKWLRDIHSFRVRVSSTEQVSSVEVRGWDYKQKKAIVSKANSATVLTTTQYQEGKKTSSAFNGKPSKATMIVVDKPVFSNKEADTIAQSLCNELGGEFVQADAVAEGNPDIRTGKVVQFADMGKYSGKYYITEARHLYQEGTYTTEFSVRGLRADDIATTVAPETRLEPGQTMMVGVVSNNNDPDGLGRVRVKFPTLTEEHESNWARVVAIGAGPARGFDCLPEINDEVLVAFEHGDIHRPYIIGGVWNGKDKPPEKVAESVAGGKVRLRTIKTRLGHKLQFVEEDKGSSKKGIYIETVDGDKHKLHLNDTEKKIEMKTSGAHYLLLDDKKKKLEAKTNGGHTVLMDDNGSKKIDVTSVGDMNVKTGSSGKTRTLKVDAGEIQVTGMTKIVLKVGPSSIEISNGGIKINSPKVEVVGSAAVEIKSPLKVDISSAAQVNVSSAAKVAIQAGAALEAKAGGKLDLLAGGTLTGLAGGSVSLTGGAGANITTGASFQVTAGVTAGIVAPLIRLNC</sequence>
<dbReference type="Gene3D" id="2.40.50.230">
    <property type="entry name" value="Gp5 N-terminal domain"/>
    <property type="match status" value="1"/>
</dbReference>
<dbReference type="Proteomes" id="UP001525890">
    <property type="component" value="Unassembled WGS sequence"/>
</dbReference>
<proteinExistence type="predicted"/>
<organism evidence="2 3">
    <name type="scientific">Laspinema palackyanum D2a</name>
    <dbReference type="NCBI Taxonomy" id="2953684"/>
    <lineage>
        <taxon>Bacteria</taxon>
        <taxon>Bacillati</taxon>
        <taxon>Cyanobacteriota</taxon>
        <taxon>Cyanophyceae</taxon>
        <taxon>Oscillatoriophycideae</taxon>
        <taxon>Oscillatoriales</taxon>
        <taxon>Laspinemataceae</taxon>
        <taxon>Laspinema</taxon>
        <taxon>Laspinema palackyanum</taxon>
    </lineage>
</organism>
<dbReference type="RefSeq" id="WP_368006470.1">
    <property type="nucleotide sequence ID" value="NZ_JAMXFF010000014.1"/>
</dbReference>
<dbReference type="SUPFAM" id="SSF69255">
    <property type="entry name" value="gp5 N-terminal domain-like"/>
    <property type="match status" value="1"/>
</dbReference>
<accession>A0ABT2MQ55</accession>
<evidence type="ECO:0000259" key="1">
    <source>
        <dbReference type="Pfam" id="PF04717"/>
    </source>
</evidence>
<name>A0ABT2MQ55_9CYAN</name>
<dbReference type="NCBIfam" id="NF033848">
    <property type="entry name" value="VgrG_rel"/>
    <property type="match status" value="1"/>
</dbReference>
<gene>
    <name evidence="2" type="ORF">NG799_10905</name>
</gene>
<dbReference type="Gene3D" id="3.55.50.10">
    <property type="entry name" value="Baseplate protein-like domains"/>
    <property type="match status" value="1"/>
</dbReference>
<dbReference type="SUPFAM" id="SSF69279">
    <property type="entry name" value="Phage tail proteins"/>
    <property type="match status" value="1"/>
</dbReference>
<comment type="caution">
    <text evidence="2">The sequence shown here is derived from an EMBL/GenBank/DDBJ whole genome shotgun (WGS) entry which is preliminary data.</text>
</comment>
<dbReference type="Pfam" id="PF04717">
    <property type="entry name" value="Phage_base_V"/>
    <property type="match status" value="1"/>
</dbReference>
<feature type="domain" description="Gp5/Type VI secretion system Vgr protein OB-fold" evidence="1">
    <location>
        <begin position="382"/>
        <end position="455"/>
    </location>
</feature>
<dbReference type="InterPro" id="IPR047702">
    <property type="entry name" value="VgrG-rel"/>
</dbReference>
<dbReference type="InterPro" id="IPR006531">
    <property type="entry name" value="Gp5/Vgr_OB"/>
</dbReference>
<reference evidence="2 3" key="1">
    <citation type="journal article" date="2022" name="Front. Microbiol.">
        <title>High genomic differentiation and limited gene flow indicate recent cryptic speciation within the genus Laspinema (cyanobacteria).</title>
        <authorList>
            <person name="Stanojkovic A."/>
            <person name="Skoupy S."/>
            <person name="Skaloud P."/>
            <person name="Dvorak P."/>
        </authorList>
    </citation>
    <scope>NUCLEOTIDE SEQUENCE [LARGE SCALE GENOMIC DNA]</scope>
    <source>
        <strain evidence="2 3">D2a</strain>
    </source>
</reference>
<evidence type="ECO:0000313" key="2">
    <source>
        <dbReference type="EMBL" id="MCT7966843.1"/>
    </source>
</evidence>